<dbReference type="NCBIfam" id="NF002048">
    <property type="entry name" value="PRK00876.1"/>
    <property type="match status" value="1"/>
</dbReference>
<name>A0AAE3SEH1_9BACT</name>
<dbReference type="GO" id="GO:0009435">
    <property type="term" value="P:NAD+ biosynthetic process"/>
    <property type="evidence" value="ECO:0007669"/>
    <property type="project" value="UniProtKB-UniRule"/>
</dbReference>
<dbReference type="GO" id="GO:0005737">
    <property type="term" value="C:cytoplasm"/>
    <property type="evidence" value="ECO:0007669"/>
    <property type="project" value="InterPro"/>
</dbReference>
<sequence length="335" mass="38195">MTKRPFSKDILHLENIDEVIDMICEKLREDVYKRFRRYGGVIGISGGIDSSVTLALAAKAFGPEKLLAIMLPETDSSPESELLAIELADKFGVKSIVENISGALEGFGCYKRRDEAVKNVIPEFNPATDKMKVIIPEEFVNKNLPPVHFVSVILKDGTKKRARLPLKEYLQIVAASNFKQRSRANMLYYHAEALNYAVIGTPNKHEVQQGFFVKYGDGAADVMPIGNLFKTQVYQIAKHLGVPDAIIQRTPTTDTYSAEQTQEEFFYQMPFEKMDLLWYGWENNYAAEEVAPVMEMTAEQVNNIFKNFARKKQTTEYLRTPPLHDYYIKKQLVKM</sequence>
<comment type="caution">
    <text evidence="8">Lacks conserved residue(s) required for the propagation of feature annotation.</text>
</comment>
<evidence type="ECO:0000256" key="4">
    <source>
        <dbReference type="ARBA" id="ARBA00022741"/>
    </source>
</evidence>
<feature type="domain" description="NAD/GMP synthase" evidence="11">
    <location>
        <begin position="20"/>
        <end position="108"/>
    </location>
</feature>
<evidence type="ECO:0000256" key="10">
    <source>
        <dbReference type="RuleBase" id="RU003812"/>
    </source>
</evidence>
<evidence type="ECO:0000313" key="13">
    <source>
        <dbReference type="Proteomes" id="UP001209229"/>
    </source>
</evidence>
<evidence type="ECO:0000256" key="7">
    <source>
        <dbReference type="ARBA" id="ARBA00023027"/>
    </source>
</evidence>
<feature type="binding site" evidence="8">
    <location>
        <position position="230"/>
    </location>
    <ligand>
        <name>ATP</name>
        <dbReference type="ChEBI" id="CHEBI:30616"/>
    </ligand>
</feature>
<feature type="binding site" evidence="8">
    <location>
        <position position="206"/>
    </location>
    <ligand>
        <name>Mg(2+)</name>
        <dbReference type="ChEBI" id="CHEBI:18420"/>
    </ligand>
</feature>
<reference evidence="12" key="1">
    <citation type="submission" date="2022-10" db="EMBL/GenBank/DDBJ databases">
        <authorList>
            <person name="Yu W.X."/>
        </authorList>
    </citation>
    <scope>NUCLEOTIDE SEQUENCE</scope>
    <source>
        <strain evidence="12">AAT</strain>
    </source>
</reference>
<comment type="similarity">
    <text evidence="1 8 9">Belongs to the NAD synthetase family.</text>
</comment>
<evidence type="ECO:0000256" key="3">
    <source>
        <dbReference type="ARBA" id="ARBA00022723"/>
    </source>
</evidence>
<proteinExistence type="inferred from homology"/>
<dbReference type="PANTHER" id="PTHR23090:SF9">
    <property type="entry name" value="GLUTAMINE-DEPENDENT NAD(+) SYNTHETASE"/>
    <property type="match status" value="1"/>
</dbReference>
<gene>
    <name evidence="8 12" type="primary">nadE</name>
    <name evidence="12" type="ORF">OM075_07100</name>
</gene>
<keyword evidence="6 8" id="KW-0460">Magnesium</keyword>
<dbReference type="InterPro" id="IPR003694">
    <property type="entry name" value="NAD_synthase"/>
</dbReference>
<feature type="domain" description="NAD/GMP synthase" evidence="11">
    <location>
        <begin position="171"/>
        <end position="310"/>
    </location>
</feature>
<dbReference type="Gene3D" id="3.40.50.620">
    <property type="entry name" value="HUPs"/>
    <property type="match status" value="1"/>
</dbReference>
<dbReference type="AlphaFoldDB" id="A0AAE3SEH1"/>
<evidence type="ECO:0000259" key="11">
    <source>
        <dbReference type="Pfam" id="PF02540"/>
    </source>
</evidence>
<keyword evidence="13" id="KW-1185">Reference proteome</keyword>
<keyword evidence="5 8" id="KW-0067">ATP-binding</keyword>
<evidence type="ECO:0000256" key="8">
    <source>
        <dbReference type="HAMAP-Rule" id="MF_00193"/>
    </source>
</evidence>
<comment type="subunit">
    <text evidence="8">Homodimer.</text>
</comment>
<dbReference type="InterPro" id="IPR022926">
    <property type="entry name" value="NH(3)-dep_NAD(+)_synth"/>
</dbReference>
<dbReference type="EC" id="6.3.1.5" evidence="8 10"/>
<dbReference type="EMBL" id="JAPDPJ010000011">
    <property type="protein sequence ID" value="MCW3786226.1"/>
    <property type="molecule type" value="Genomic_DNA"/>
</dbReference>
<keyword evidence="3 8" id="KW-0479">Metal-binding</keyword>
<feature type="binding site" evidence="8">
    <location>
        <position position="252"/>
    </location>
    <ligand>
        <name>ATP</name>
        <dbReference type="ChEBI" id="CHEBI:30616"/>
    </ligand>
</feature>
<dbReference type="GO" id="GO:0046872">
    <property type="term" value="F:metal ion binding"/>
    <property type="evidence" value="ECO:0007669"/>
    <property type="project" value="UniProtKB-KW"/>
</dbReference>
<dbReference type="SUPFAM" id="SSF52402">
    <property type="entry name" value="Adenine nucleotide alpha hydrolases-like"/>
    <property type="match status" value="1"/>
</dbReference>
<feature type="binding site" evidence="8">
    <location>
        <begin position="43"/>
        <end position="50"/>
    </location>
    <ligand>
        <name>ATP</name>
        <dbReference type="ChEBI" id="CHEBI:30616"/>
    </ligand>
</feature>
<feature type="binding site" evidence="8">
    <location>
        <position position="201"/>
    </location>
    <ligand>
        <name>ATP</name>
        <dbReference type="ChEBI" id="CHEBI:30616"/>
    </ligand>
</feature>
<dbReference type="GO" id="GO:0008795">
    <property type="term" value="F:NAD+ synthase activity"/>
    <property type="evidence" value="ECO:0007669"/>
    <property type="project" value="UniProtKB-UniRule"/>
</dbReference>
<dbReference type="InterPro" id="IPR014729">
    <property type="entry name" value="Rossmann-like_a/b/a_fold"/>
</dbReference>
<comment type="catalytic activity">
    <reaction evidence="8 10">
        <text>deamido-NAD(+) + NH4(+) + ATP = AMP + diphosphate + NAD(+) + H(+)</text>
        <dbReference type="Rhea" id="RHEA:21188"/>
        <dbReference type="ChEBI" id="CHEBI:15378"/>
        <dbReference type="ChEBI" id="CHEBI:28938"/>
        <dbReference type="ChEBI" id="CHEBI:30616"/>
        <dbReference type="ChEBI" id="CHEBI:33019"/>
        <dbReference type="ChEBI" id="CHEBI:57540"/>
        <dbReference type="ChEBI" id="CHEBI:58437"/>
        <dbReference type="ChEBI" id="CHEBI:456215"/>
        <dbReference type="EC" id="6.3.1.5"/>
    </reaction>
</comment>
<comment type="pathway">
    <text evidence="8">Cofactor biosynthesis; NAD(+) biosynthesis; NAD(+) from deamido-NAD(+) (ammonia route): step 1/1.</text>
</comment>
<feature type="binding site" evidence="8">
    <location>
        <position position="221"/>
    </location>
    <ligand>
        <name>deamido-NAD(+)</name>
        <dbReference type="ChEBI" id="CHEBI:58437"/>
        <note>ligand shared between two neighboring subunits</note>
    </ligand>
</feature>
<evidence type="ECO:0000256" key="5">
    <source>
        <dbReference type="ARBA" id="ARBA00022840"/>
    </source>
</evidence>
<dbReference type="Pfam" id="PF02540">
    <property type="entry name" value="NAD_synthase"/>
    <property type="match status" value="2"/>
</dbReference>
<comment type="function">
    <text evidence="8">Catalyzes the ATP-dependent amidation of deamido-NAD to form NAD. Uses ammonia as a nitrogen source.</text>
</comment>
<dbReference type="Proteomes" id="UP001209229">
    <property type="component" value="Unassembled WGS sequence"/>
</dbReference>
<feature type="binding site" description="in other chain" evidence="8">
    <location>
        <position position="214"/>
    </location>
    <ligand>
        <name>deamido-NAD(+)</name>
        <dbReference type="ChEBI" id="CHEBI:58437"/>
        <note>ligand shared between two neighboring subunits</note>
    </ligand>
</feature>
<keyword evidence="4 8" id="KW-0547">Nucleotide-binding</keyword>
<dbReference type="InterPro" id="IPR022310">
    <property type="entry name" value="NAD/GMP_synthase"/>
</dbReference>
<dbReference type="NCBIfam" id="TIGR00552">
    <property type="entry name" value="nadE"/>
    <property type="match status" value="1"/>
</dbReference>
<keyword evidence="2 8" id="KW-0436">Ligase</keyword>
<dbReference type="HAMAP" id="MF_00193">
    <property type="entry name" value="NadE_ammonia_dep"/>
    <property type="match status" value="1"/>
</dbReference>
<evidence type="ECO:0000256" key="1">
    <source>
        <dbReference type="ARBA" id="ARBA00005859"/>
    </source>
</evidence>
<dbReference type="CDD" id="cd00553">
    <property type="entry name" value="NAD_synthase"/>
    <property type="match status" value="1"/>
</dbReference>
<protein>
    <recommendedName>
        <fullName evidence="8 10">NH(3)-dependent NAD(+) synthetase</fullName>
        <ecNumber evidence="8 10">6.3.1.5</ecNumber>
    </recommendedName>
</protein>
<feature type="binding site" evidence="8">
    <location>
        <position position="49"/>
    </location>
    <ligand>
        <name>Mg(2+)</name>
        <dbReference type="ChEBI" id="CHEBI:18420"/>
    </ligand>
</feature>
<dbReference type="PANTHER" id="PTHR23090">
    <property type="entry name" value="NH 3 /GLUTAMINE-DEPENDENT NAD + SYNTHETASE"/>
    <property type="match status" value="1"/>
</dbReference>
<feature type="binding site" description="in other chain" evidence="8">
    <location>
        <position position="181"/>
    </location>
    <ligand>
        <name>deamido-NAD(+)</name>
        <dbReference type="ChEBI" id="CHEBI:58437"/>
        <note>ligand shared between two neighboring subunits</note>
    </ligand>
</feature>
<accession>A0AAE3SEH1</accession>
<dbReference type="GO" id="GO:0004359">
    <property type="term" value="F:glutaminase activity"/>
    <property type="evidence" value="ECO:0007669"/>
    <property type="project" value="InterPro"/>
</dbReference>
<organism evidence="12 13">
    <name type="scientific">Plebeiibacterium sediminum</name>
    <dbReference type="NCBI Taxonomy" id="2992112"/>
    <lineage>
        <taxon>Bacteria</taxon>
        <taxon>Pseudomonadati</taxon>
        <taxon>Bacteroidota</taxon>
        <taxon>Bacteroidia</taxon>
        <taxon>Marinilabiliales</taxon>
        <taxon>Marinilabiliaceae</taxon>
        <taxon>Plebeiibacterium</taxon>
    </lineage>
</organism>
<evidence type="ECO:0000256" key="2">
    <source>
        <dbReference type="ARBA" id="ARBA00022598"/>
    </source>
</evidence>
<evidence type="ECO:0000313" key="12">
    <source>
        <dbReference type="EMBL" id="MCW3786226.1"/>
    </source>
</evidence>
<keyword evidence="7 8" id="KW-0520">NAD</keyword>
<comment type="caution">
    <text evidence="12">The sequence shown here is derived from an EMBL/GenBank/DDBJ whole genome shotgun (WGS) entry which is preliminary data.</text>
</comment>
<evidence type="ECO:0000256" key="6">
    <source>
        <dbReference type="ARBA" id="ARBA00022842"/>
    </source>
</evidence>
<dbReference type="GO" id="GO:0003952">
    <property type="term" value="F:NAD+ synthase (glutamine-hydrolyzing) activity"/>
    <property type="evidence" value="ECO:0007669"/>
    <property type="project" value="InterPro"/>
</dbReference>
<evidence type="ECO:0000256" key="9">
    <source>
        <dbReference type="RuleBase" id="RU003811"/>
    </source>
</evidence>
<dbReference type="RefSeq" id="WP_301189792.1">
    <property type="nucleotide sequence ID" value="NZ_JAPDPJ010000011.1"/>
</dbReference>
<dbReference type="GO" id="GO:0005524">
    <property type="term" value="F:ATP binding"/>
    <property type="evidence" value="ECO:0007669"/>
    <property type="project" value="UniProtKB-UniRule"/>
</dbReference>